<proteinExistence type="predicted"/>
<accession>A0A0G3WDK7</accession>
<dbReference type="InterPro" id="IPR052983">
    <property type="entry name" value="MFS_Riboflavin_Transporter"/>
</dbReference>
<dbReference type="AlphaFoldDB" id="A0A0G3WDK7"/>
<keyword evidence="5 6" id="KW-0472">Membrane</keyword>
<dbReference type="Pfam" id="PF12832">
    <property type="entry name" value="MFS_1_like"/>
    <property type="match status" value="1"/>
</dbReference>
<dbReference type="InterPro" id="IPR036259">
    <property type="entry name" value="MFS_trans_sf"/>
</dbReference>
<feature type="transmembrane region" description="Helical" evidence="6">
    <location>
        <begin position="85"/>
        <end position="101"/>
    </location>
</feature>
<feature type="transmembrane region" description="Helical" evidence="6">
    <location>
        <begin position="142"/>
        <end position="163"/>
    </location>
</feature>
<dbReference type="KEGG" id="cace:CACET_c25320"/>
<feature type="transmembrane region" description="Helical" evidence="6">
    <location>
        <begin position="232"/>
        <end position="253"/>
    </location>
</feature>
<dbReference type="GO" id="GO:0022857">
    <property type="term" value="F:transmembrane transporter activity"/>
    <property type="evidence" value="ECO:0007669"/>
    <property type="project" value="InterPro"/>
</dbReference>
<dbReference type="PANTHER" id="PTHR43385:SF1">
    <property type="entry name" value="RIBOFLAVIN TRANSPORTER RIBJ"/>
    <property type="match status" value="1"/>
</dbReference>
<feature type="transmembrane region" description="Helical" evidence="6">
    <location>
        <begin position="356"/>
        <end position="377"/>
    </location>
</feature>
<dbReference type="PANTHER" id="PTHR43385">
    <property type="entry name" value="RIBOFLAVIN TRANSPORTER RIBJ"/>
    <property type="match status" value="1"/>
</dbReference>
<feature type="transmembrane region" description="Helical" evidence="6">
    <location>
        <begin position="265"/>
        <end position="283"/>
    </location>
</feature>
<dbReference type="CDD" id="cd17353">
    <property type="entry name" value="MFS_OFA_like"/>
    <property type="match status" value="1"/>
</dbReference>
<feature type="transmembrane region" description="Helical" evidence="6">
    <location>
        <begin position="107"/>
        <end position="130"/>
    </location>
</feature>
<feature type="domain" description="Major facilitator superfamily (MFS) profile" evidence="7">
    <location>
        <begin position="18"/>
        <end position="410"/>
    </location>
</feature>
<dbReference type="Pfam" id="PF07690">
    <property type="entry name" value="MFS_1"/>
    <property type="match status" value="1"/>
</dbReference>
<name>A0A0G3WDK7_9CLOT</name>
<organism evidence="8 9">
    <name type="scientific">Clostridium aceticum</name>
    <dbReference type="NCBI Taxonomy" id="84022"/>
    <lineage>
        <taxon>Bacteria</taxon>
        <taxon>Bacillati</taxon>
        <taxon>Bacillota</taxon>
        <taxon>Clostridia</taxon>
        <taxon>Eubacteriales</taxon>
        <taxon>Clostridiaceae</taxon>
        <taxon>Clostridium</taxon>
    </lineage>
</organism>
<protein>
    <submittedName>
        <fullName evidence="8">Major facilitator superfamily MFS_1</fullName>
    </submittedName>
</protein>
<keyword evidence="9" id="KW-1185">Reference proteome</keyword>
<evidence type="ECO:0000256" key="6">
    <source>
        <dbReference type="SAM" id="Phobius"/>
    </source>
</evidence>
<dbReference type="EMBL" id="CP009687">
    <property type="protein sequence ID" value="AKL95977.1"/>
    <property type="molecule type" value="Genomic_DNA"/>
</dbReference>
<keyword evidence="4 6" id="KW-1133">Transmembrane helix</keyword>
<dbReference type="PATRIC" id="fig|84022.6.peg.2555"/>
<evidence type="ECO:0000256" key="4">
    <source>
        <dbReference type="ARBA" id="ARBA00022989"/>
    </source>
</evidence>
<evidence type="ECO:0000256" key="2">
    <source>
        <dbReference type="ARBA" id="ARBA00022448"/>
    </source>
</evidence>
<keyword evidence="2" id="KW-0813">Transport</keyword>
<feature type="transmembrane region" description="Helical" evidence="6">
    <location>
        <begin position="20"/>
        <end position="38"/>
    </location>
</feature>
<dbReference type="GO" id="GO:0005886">
    <property type="term" value="C:plasma membrane"/>
    <property type="evidence" value="ECO:0007669"/>
    <property type="project" value="UniProtKB-SubCell"/>
</dbReference>
<evidence type="ECO:0000256" key="3">
    <source>
        <dbReference type="ARBA" id="ARBA00022692"/>
    </source>
</evidence>
<feature type="transmembrane region" description="Helical" evidence="6">
    <location>
        <begin position="175"/>
        <end position="194"/>
    </location>
</feature>
<dbReference type="InterPro" id="IPR011701">
    <property type="entry name" value="MFS"/>
</dbReference>
<dbReference type="Gene3D" id="1.20.1250.20">
    <property type="entry name" value="MFS general substrate transporter like domains"/>
    <property type="match status" value="2"/>
</dbReference>
<sequence length="417" mass="45807">MRIMENLVKQSNHPSKQRWLYVFLGIIVMMCLGTVYSWSVFRIPIEEFFNIGSTQSGLPYAVSLVFYAFFMFITGKYLDRYSPRLVIFIGGLLVGLGWLLSGYAENIYVLTITYGVIIGAGVGIIYGAPMTVVAKWFPEKKGLIVGFVLAGFGLSPFVTAPAASYLIENYGLMPSFKMLGISFGVIISLLSYPFKYPLASEDQPVKATSTAVVDVNNINTAEMMKAESFRSLYFNFIIGTMIGLMLIGMTGNVGIELVGLSPNTMALLMALFAVFNGIGRPIFGWLTDKLSHKKAMLLSYVLIMIAASLMLMANKGSLVLYTIAFSIFWFNLGGWLAIAPASTLSLYGTKHYSQNYGVVFTAYGIGAITGVFGSGLLKDVLQSYHSIFYFVILLCVVGILSSQKFALSHYRSQAVDK</sequence>
<dbReference type="STRING" id="84022.CACET_c25320"/>
<dbReference type="PROSITE" id="PS50850">
    <property type="entry name" value="MFS"/>
    <property type="match status" value="1"/>
</dbReference>
<feature type="transmembrane region" description="Helical" evidence="6">
    <location>
        <begin position="58"/>
        <end position="78"/>
    </location>
</feature>
<dbReference type="SUPFAM" id="SSF103473">
    <property type="entry name" value="MFS general substrate transporter"/>
    <property type="match status" value="1"/>
</dbReference>
<evidence type="ECO:0000256" key="5">
    <source>
        <dbReference type="ARBA" id="ARBA00023136"/>
    </source>
</evidence>
<keyword evidence="3 6" id="KW-0812">Transmembrane</keyword>
<dbReference type="InterPro" id="IPR024989">
    <property type="entry name" value="MFS_assoc_dom"/>
</dbReference>
<evidence type="ECO:0000313" key="9">
    <source>
        <dbReference type="Proteomes" id="UP000035704"/>
    </source>
</evidence>
<feature type="transmembrane region" description="Helical" evidence="6">
    <location>
        <begin position="319"/>
        <end position="344"/>
    </location>
</feature>
<gene>
    <name evidence="8" type="ORF">CACET_c25320</name>
</gene>
<reference evidence="8 9" key="1">
    <citation type="submission" date="2014-10" db="EMBL/GenBank/DDBJ databases">
        <title>Genome sequence of Clostridium aceticum DSM 1496.</title>
        <authorList>
            <person name="Poehlein A."/>
            <person name="Schiel-Bengelsdorf B."/>
            <person name="Gottschalk G."/>
            <person name="Duerre P."/>
            <person name="Daniel R."/>
        </authorList>
    </citation>
    <scope>NUCLEOTIDE SEQUENCE [LARGE SCALE GENOMIC DNA]</scope>
    <source>
        <strain evidence="8 9">DSM 1496</strain>
    </source>
</reference>
<evidence type="ECO:0000313" key="8">
    <source>
        <dbReference type="EMBL" id="AKL95977.1"/>
    </source>
</evidence>
<comment type="subcellular location">
    <subcellularLocation>
        <location evidence="1">Cell membrane</location>
        <topology evidence="1">Multi-pass membrane protein</topology>
    </subcellularLocation>
</comment>
<feature type="transmembrane region" description="Helical" evidence="6">
    <location>
        <begin position="295"/>
        <end position="313"/>
    </location>
</feature>
<dbReference type="Proteomes" id="UP000035704">
    <property type="component" value="Chromosome"/>
</dbReference>
<evidence type="ECO:0000256" key="1">
    <source>
        <dbReference type="ARBA" id="ARBA00004651"/>
    </source>
</evidence>
<feature type="transmembrane region" description="Helical" evidence="6">
    <location>
        <begin position="383"/>
        <end position="401"/>
    </location>
</feature>
<dbReference type="InterPro" id="IPR020846">
    <property type="entry name" value="MFS_dom"/>
</dbReference>
<evidence type="ECO:0000259" key="7">
    <source>
        <dbReference type="PROSITE" id="PS50850"/>
    </source>
</evidence>